<organism evidence="3 4">
    <name type="scientific">Rhodovastum atsumiense</name>
    <dbReference type="NCBI Taxonomy" id="504468"/>
    <lineage>
        <taxon>Bacteria</taxon>
        <taxon>Pseudomonadati</taxon>
        <taxon>Pseudomonadota</taxon>
        <taxon>Alphaproteobacteria</taxon>
        <taxon>Acetobacterales</taxon>
        <taxon>Acetobacteraceae</taxon>
        <taxon>Rhodovastum</taxon>
    </lineage>
</organism>
<protein>
    <submittedName>
        <fullName evidence="3">Glutathione S-transferase</fullName>
    </submittedName>
</protein>
<dbReference type="PROSITE" id="PS50405">
    <property type="entry name" value="GST_CTER"/>
    <property type="match status" value="1"/>
</dbReference>
<feature type="domain" description="GST N-terminal" evidence="1">
    <location>
        <begin position="1"/>
        <end position="80"/>
    </location>
</feature>
<dbReference type="SUPFAM" id="SSF52833">
    <property type="entry name" value="Thioredoxin-like"/>
    <property type="match status" value="1"/>
</dbReference>
<dbReference type="Pfam" id="PF13409">
    <property type="entry name" value="GST_N_2"/>
    <property type="match status" value="1"/>
</dbReference>
<dbReference type="GO" id="GO:0016740">
    <property type="term" value="F:transferase activity"/>
    <property type="evidence" value="ECO:0007669"/>
    <property type="project" value="UniProtKB-KW"/>
</dbReference>
<gene>
    <name evidence="3" type="ORF">F1189_16650</name>
</gene>
<dbReference type="Pfam" id="PF13410">
    <property type="entry name" value="GST_C_2"/>
    <property type="match status" value="1"/>
</dbReference>
<evidence type="ECO:0000313" key="3">
    <source>
        <dbReference type="EMBL" id="KAA5611039.1"/>
    </source>
</evidence>
<evidence type="ECO:0000313" key="4">
    <source>
        <dbReference type="Proteomes" id="UP000325255"/>
    </source>
</evidence>
<dbReference type="OrthoDB" id="7583243at2"/>
<sequence length="205" mass="22304">MNKLYYAPGACSIGIHILLAEIGRPFAAEAVNLREPPGHRALTGLNPKSKVPTLVRPDGSVLTEFPAIAYWLARSNPEAGLLPEDLEGQARALETIDYCVATLHMQGFARINRPERFAPNPADHEAVKAQGMEIFTKGLAVLDHQLAGRDFVTGRFSVADAAVFYIELWASKRLQLALPPHCTAHFARLQARPAVAAVLKTEGFA</sequence>
<accession>A0A5M6IT08</accession>
<dbReference type="Proteomes" id="UP000325255">
    <property type="component" value="Unassembled WGS sequence"/>
</dbReference>
<dbReference type="InterPro" id="IPR036282">
    <property type="entry name" value="Glutathione-S-Trfase_C_sf"/>
</dbReference>
<dbReference type="SFLD" id="SFLDS00019">
    <property type="entry name" value="Glutathione_Transferase_(cytos"/>
    <property type="match status" value="1"/>
</dbReference>
<evidence type="ECO:0000259" key="2">
    <source>
        <dbReference type="PROSITE" id="PS50405"/>
    </source>
</evidence>
<dbReference type="RefSeq" id="WP_150041962.1">
    <property type="nucleotide sequence ID" value="NZ_OW485601.1"/>
</dbReference>
<dbReference type="SFLD" id="SFLDG00358">
    <property type="entry name" value="Main_(cytGST)"/>
    <property type="match status" value="1"/>
</dbReference>
<dbReference type="EMBL" id="VWPK01000025">
    <property type="protein sequence ID" value="KAA5611039.1"/>
    <property type="molecule type" value="Genomic_DNA"/>
</dbReference>
<dbReference type="CDD" id="cd03057">
    <property type="entry name" value="GST_N_Beta"/>
    <property type="match status" value="1"/>
</dbReference>
<dbReference type="PROSITE" id="PS50404">
    <property type="entry name" value="GST_NTER"/>
    <property type="match status" value="1"/>
</dbReference>
<dbReference type="InterPro" id="IPR004045">
    <property type="entry name" value="Glutathione_S-Trfase_N"/>
</dbReference>
<evidence type="ECO:0000259" key="1">
    <source>
        <dbReference type="PROSITE" id="PS50404"/>
    </source>
</evidence>
<dbReference type="PANTHER" id="PTHR44051">
    <property type="entry name" value="GLUTATHIONE S-TRANSFERASE-RELATED"/>
    <property type="match status" value="1"/>
</dbReference>
<dbReference type="AlphaFoldDB" id="A0A5M6IT08"/>
<feature type="domain" description="GST C-terminal" evidence="2">
    <location>
        <begin position="85"/>
        <end position="205"/>
    </location>
</feature>
<proteinExistence type="predicted"/>
<keyword evidence="4" id="KW-1185">Reference proteome</keyword>
<dbReference type="Gene3D" id="3.40.30.10">
    <property type="entry name" value="Glutaredoxin"/>
    <property type="match status" value="1"/>
</dbReference>
<reference evidence="3 4" key="1">
    <citation type="submission" date="2019-09" db="EMBL/GenBank/DDBJ databases">
        <title>Genome sequence of Rhodovastum atsumiense, a diverse member of the Acetobacteraceae family of non-sulfur purple photosynthetic bacteria.</title>
        <authorList>
            <person name="Meyer T."/>
            <person name="Kyndt J."/>
        </authorList>
    </citation>
    <scope>NUCLEOTIDE SEQUENCE [LARGE SCALE GENOMIC DNA]</scope>
    <source>
        <strain evidence="3 4">DSM 21279</strain>
    </source>
</reference>
<dbReference type="PANTHER" id="PTHR44051:SF8">
    <property type="entry name" value="GLUTATHIONE S-TRANSFERASE GSTA"/>
    <property type="match status" value="1"/>
</dbReference>
<dbReference type="InterPro" id="IPR040079">
    <property type="entry name" value="Glutathione_S-Trfase"/>
</dbReference>
<comment type="caution">
    <text evidence="3">The sequence shown here is derived from an EMBL/GenBank/DDBJ whole genome shotgun (WGS) entry which is preliminary data.</text>
</comment>
<keyword evidence="3" id="KW-0808">Transferase</keyword>
<dbReference type="SUPFAM" id="SSF47616">
    <property type="entry name" value="GST C-terminal domain-like"/>
    <property type="match status" value="1"/>
</dbReference>
<dbReference type="InterPro" id="IPR010987">
    <property type="entry name" value="Glutathione-S-Trfase_C-like"/>
</dbReference>
<name>A0A5M6IT08_9PROT</name>
<dbReference type="Gene3D" id="1.20.1050.10">
    <property type="match status" value="1"/>
</dbReference>
<dbReference type="InterPro" id="IPR036249">
    <property type="entry name" value="Thioredoxin-like_sf"/>
</dbReference>